<dbReference type="PANTHER" id="PTHR43584:SF8">
    <property type="entry name" value="N-ACETYLMURAMATE ALPHA-1-PHOSPHATE URIDYLYLTRANSFERASE"/>
    <property type="match status" value="1"/>
</dbReference>
<dbReference type="Pfam" id="PF12804">
    <property type="entry name" value="NTP_transf_3"/>
    <property type="match status" value="1"/>
</dbReference>
<accession>A5TVK9</accession>
<dbReference type="EMBL" id="CM000440">
    <property type="protein sequence ID" value="EDK88934.1"/>
    <property type="molecule type" value="Genomic_DNA"/>
</dbReference>
<dbReference type="InterPro" id="IPR025877">
    <property type="entry name" value="MobA-like_NTP_Trfase"/>
</dbReference>
<protein>
    <submittedName>
        <fullName evidence="4">Possible sugar nucleotidyltransferase</fullName>
        <ecNumber evidence="4">2.7.7.-</ecNumber>
    </submittedName>
</protein>
<dbReference type="Gene3D" id="3.90.550.10">
    <property type="entry name" value="Spore Coat Polysaccharide Biosynthesis Protein SpsA, Chain A"/>
    <property type="match status" value="1"/>
</dbReference>
<dbReference type="InterPro" id="IPR029044">
    <property type="entry name" value="Nucleotide-diphossugar_trans"/>
</dbReference>
<dbReference type="SUPFAM" id="SSF53448">
    <property type="entry name" value="Nucleotide-diphospho-sugar transferases"/>
    <property type="match status" value="1"/>
</dbReference>
<dbReference type="eggNOG" id="COG1213">
    <property type="taxonomic scope" value="Bacteria"/>
</dbReference>
<gene>
    <name evidence="4" type="ORF">FNP_1147</name>
</gene>
<dbReference type="RefSeq" id="WP_005897453.1">
    <property type="nucleotide sequence ID" value="NZ_CM000440.1"/>
</dbReference>
<keyword evidence="2 4" id="KW-0548">Nucleotidyltransferase</keyword>
<feature type="domain" description="MobA-like NTP transferase" evidence="3">
    <location>
        <begin position="4"/>
        <end position="119"/>
    </location>
</feature>
<dbReference type="HOGENOM" id="CLU_029499_5_1_0"/>
<dbReference type="GO" id="GO:0016779">
    <property type="term" value="F:nucleotidyltransferase activity"/>
    <property type="evidence" value="ECO:0007669"/>
    <property type="project" value="UniProtKB-KW"/>
</dbReference>
<name>A5TVK9_FUSNP</name>
<dbReference type="AlphaFoldDB" id="A5TVK9"/>
<dbReference type="PANTHER" id="PTHR43584">
    <property type="entry name" value="NUCLEOTIDYL TRANSFERASE"/>
    <property type="match status" value="1"/>
</dbReference>
<evidence type="ECO:0000256" key="2">
    <source>
        <dbReference type="ARBA" id="ARBA00022695"/>
    </source>
</evidence>
<evidence type="ECO:0000256" key="1">
    <source>
        <dbReference type="ARBA" id="ARBA00022679"/>
    </source>
</evidence>
<dbReference type="InterPro" id="IPR050065">
    <property type="entry name" value="GlmU-like"/>
</dbReference>
<dbReference type="GeneID" id="45634149"/>
<sequence>MKIIILAAGRGSRMGERTKNLPKCMCKLLGKPLLVRCLETLEKANIKKEDIGIVTGYMKDKITIDGVTYFHNEDWPTTNMFISLTKAHSWLENDMCIVCYSDIVFTPDCITKLATCNEDMALTYYTEYWNLWSKRMDNPLDDLESFHLSEDKKYLKEIGKTVVNRDEIEGQYMGIIKFTPKSWGWVQSVISKPLSKSIEKLDMTTLLDAIISEGHNIFAIPICNFWLECDTDNDIRLYEHIYKEKIKEL</sequence>
<dbReference type="CDD" id="cd02523">
    <property type="entry name" value="PC_cytidylyltransferase"/>
    <property type="match status" value="1"/>
</dbReference>
<dbReference type="EC" id="2.7.7.-" evidence="4"/>
<dbReference type="Proteomes" id="UP000001921">
    <property type="component" value="Chromosome"/>
</dbReference>
<reference evidence="4" key="2">
    <citation type="submission" date="2007-05" db="EMBL/GenBank/DDBJ databases">
        <title>Genome sequence of Fusobacterium nucleatum subspecies polymorphum - a genetically tractable Fusobacterium.</title>
        <authorList>
            <person name="Karpathy S.E."/>
            <person name="Xiang Q."/>
            <person name="Gioia J."/>
            <person name="Jiang H."/>
            <person name="Liu Y."/>
            <person name="Petrosino J.F."/>
            <person name="Yerrapragada S."/>
            <person name="Fox G.E."/>
            <person name="Kinder Haake S."/>
            <person name="Weinstock G.M."/>
            <person name="Highlander S.K."/>
        </authorList>
    </citation>
    <scope>NUCLEOTIDE SEQUENCE [LARGE SCALE GENOMIC DNA]</scope>
    <source>
        <strain evidence="4">ATCC 10953</strain>
    </source>
</reference>
<organism evidence="4">
    <name type="scientific">Fusobacterium polymorphum ATCC 10953</name>
    <dbReference type="NCBI Taxonomy" id="393480"/>
    <lineage>
        <taxon>Bacteria</taxon>
        <taxon>Fusobacteriati</taxon>
        <taxon>Fusobacteriota</taxon>
        <taxon>Fusobacteriia</taxon>
        <taxon>Fusobacteriales</taxon>
        <taxon>Fusobacteriaceae</taxon>
        <taxon>Fusobacterium</taxon>
    </lineage>
</organism>
<keyword evidence="1 4" id="KW-0808">Transferase</keyword>
<reference evidence="4" key="1">
    <citation type="submission" date="2006-07" db="EMBL/GenBank/DDBJ databases">
        <authorList>
            <person name="Qin X."/>
            <person name="Weinstock G.M."/>
        </authorList>
    </citation>
    <scope>NUCLEOTIDE SEQUENCE [LARGE SCALE GENOMIC DNA]</scope>
    <source>
        <strain evidence="4">ATCC 10953</strain>
    </source>
</reference>
<evidence type="ECO:0000259" key="3">
    <source>
        <dbReference type="Pfam" id="PF12804"/>
    </source>
</evidence>
<evidence type="ECO:0000313" key="4">
    <source>
        <dbReference type="EMBL" id="EDK88934.1"/>
    </source>
</evidence>
<proteinExistence type="predicted"/>